<reference evidence="1" key="1">
    <citation type="submission" date="2023-04" db="EMBL/GenBank/DDBJ databases">
        <title>Ambrosiozyma monospora NBRC 10751.</title>
        <authorList>
            <person name="Ichikawa N."/>
            <person name="Sato H."/>
            <person name="Tonouchi N."/>
        </authorList>
    </citation>
    <scope>NUCLEOTIDE SEQUENCE</scope>
    <source>
        <strain evidence="1">NBRC 10751</strain>
    </source>
</reference>
<keyword evidence="2" id="KW-1185">Reference proteome</keyword>
<dbReference type="EMBL" id="BSXS01001033">
    <property type="protein sequence ID" value="GME74844.1"/>
    <property type="molecule type" value="Genomic_DNA"/>
</dbReference>
<evidence type="ECO:0000313" key="2">
    <source>
        <dbReference type="Proteomes" id="UP001165064"/>
    </source>
</evidence>
<name>A0ACB5SW82_AMBMO</name>
<organism evidence="1 2">
    <name type="scientific">Ambrosiozyma monospora</name>
    <name type="common">Yeast</name>
    <name type="synonym">Endomycopsis monosporus</name>
    <dbReference type="NCBI Taxonomy" id="43982"/>
    <lineage>
        <taxon>Eukaryota</taxon>
        <taxon>Fungi</taxon>
        <taxon>Dikarya</taxon>
        <taxon>Ascomycota</taxon>
        <taxon>Saccharomycotina</taxon>
        <taxon>Pichiomycetes</taxon>
        <taxon>Pichiales</taxon>
        <taxon>Pichiaceae</taxon>
        <taxon>Ambrosiozyma</taxon>
    </lineage>
</organism>
<dbReference type="Proteomes" id="UP001165064">
    <property type="component" value="Unassembled WGS sequence"/>
</dbReference>
<comment type="caution">
    <text evidence="1">The sequence shown here is derived from an EMBL/GenBank/DDBJ whole genome shotgun (WGS) entry which is preliminary data.</text>
</comment>
<accession>A0ACB5SW82</accession>
<gene>
    <name evidence="1" type="ORF">Amon02_000192000</name>
</gene>
<sequence>MGAMDTDTEDDSNSDSEDGMDIDDPNFVPESRGRHANNGAYRTGSLKPKPSEVDDLRREQEEYDRGLLNAPTRRVL</sequence>
<protein>
    <submittedName>
        <fullName evidence="1">Unnamed protein product</fullName>
    </submittedName>
</protein>
<proteinExistence type="predicted"/>
<evidence type="ECO:0000313" key="1">
    <source>
        <dbReference type="EMBL" id="GME74844.1"/>
    </source>
</evidence>